<evidence type="ECO:0000256" key="1">
    <source>
        <dbReference type="SAM" id="SignalP"/>
    </source>
</evidence>
<dbReference type="Proteomes" id="UP000601736">
    <property type="component" value="Unassembled WGS sequence"/>
</dbReference>
<dbReference type="EMBL" id="CAJNAP010000054">
    <property type="protein sequence ID" value="CAE6517290.1"/>
    <property type="molecule type" value="Genomic_DNA"/>
</dbReference>
<feature type="chain" id="PRO_5034542551" evidence="1">
    <location>
        <begin position="26"/>
        <end position="218"/>
    </location>
</feature>
<feature type="signal peptide" evidence="1">
    <location>
        <begin position="1"/>
        <end position="25"/>
    </location>
</feature>
<dbReference type="RefSeq" id="WP_204800392.1">
    <property type="nucleotide sequence ID" value="NZ_CAJNAP010000054.1"/>
</dbReference>
<sequence>MINRRALLICSFIFFILAANPWSQAVASSYLGQFCLVMTVDAVVDGQPAEIKEGVLRIGMDNMRDNHITVSGTLEIPNDARPIGGNAELINNIWRMSLLSTWALGNDIYHMNLIPETLEGSFSRMRQIFDPELNVITPSYATGNIIGFSCPVIIPGSICDHLNISPGHLPPPGLCKIWNPELPEGHQGPPGACDAFISHIPLGACLIDHYGVVRGIGG</sequence>
<dbReference type="AlphaFoldDB" id="A0A8H9DA81"/>
<organism evidence="2 3">
    <name type="scientific">Nitrosomonas nitrosa</name>
    <dbReference type="NCBI Taxonomy" id="52442"/>
    <lineage>
        <taxon>Bacteria</taxon>
        <taxon>Pseudomonadati</taxon>
        <taxon>Pseudomonadota</taxon>
        <taxon>Betaproteobacteria</taxon>
        <taxon>Nitrosomonadales</taxon>
        <taxon>Nitrosomonadaceae</taxon>
        <taxon>Nitrosomonas</taxon>
    </lineage>
</organism>
<proteinExistence type="predicted"/>
<name>A0A8H9DA81_9PROT</name>
<evidence type="ECO:0000313" key="2">
    <source>
        <dbReference type="EMBL" id="CAE6517290.1"/>
    </source>
</evidence>
<protein>
    <submittedName>
        <fullName evidence="2">Uncharacterized protein</fullName>
    </submittedName>
</protein>
<keyword evidence="1" id="KW-0732">Signal</keyword>
<gene>
    <name evidence="2" type="ORF">NMYAN_80029</name>
</gene>
<evidence type="ECO:0000313" key="3">
    <source>
        <dbReference type="Proteomes" id="UP000601736"/>
    </source>
</evidence>
<comment type="caution">
    <text evidence="2">The sequence shown here is derived from an EMBL/GenBank/DDBJ whole genome shotgun (WGS) entry which is preliminary data.</text>
</comment>
<accession>A0A8H9DA81</accession>
<reference evidence="2" key="1">
    <citation type="submission" date="2021-02" db="EMBL/GenBank/DDBJ databases">
        <authorList>
            <person name="Han P."/>
        </authorList>
    </citation>
    <scope>NUCLEOTIDE SEQUENCE</scope>
    <source>
        <strain evidence="2">Nitrosomonas nitrosa 18-3D</strain>
    </source>
</reference>